<evidence type="ECO:0000256" key="2">
    <source>
        <dbReference type="ARBA" id="ARBA00093781"/>
    </source>
</evidence>
<keyword evidence="1" id="KW-0130">Cell adhesion</keyword>
<evidence type="ECO:0000256" key="4">
    <source>
        <dbReference type="SAM" id="SignalP"/>
    </source>
</evidence>
<evidence type="ECO:0000313" key="6">
    <source>
        <dbReference type="Proteomes" id="UP000184139"/>
    </source>
</evidence>
<dbReference type="EMBL" id="FQXS01000046">
    <property type="protein sequence ID" value="SHI13713.1"/>
    <property type="molecule type" value="Genomic_DNA"/>
</dbReference>
<proteinExistence type="inferred from homology"/>
<dbReference type="OrthoDB" id="5430129at2"/>
<keyword evidence="6" id="KW-1185">Reference proteome</keyword>
<comment type="similarity">
    <text evidence="2">Belongs to the MafA family.</text>
</comment>
<sequence>MIKHIAVLLIFLAMAVSLSGCGALTGIPGHGGGKRFAVEQELVAAATRAAIKEIDVTSILGKKVNVYVNAIGDTGAGNLLGGRFSVISQLRGDYLHTPTVSETATYPRYTSTATTASTTKSSSRSESESTQGVFEESTEGSGSSSTSSSEQTVTDTMLPSPIAKRTRQKGGGSEIQAGVQYEGLGTYHNSEEITSNDLQYLSALLETYLFLKGVFVVPPSEAEIDVYVTVDVFGTVRTRIEWFLANNEILQARTSLEVMAVDHQTGKLVMPPQSAGAETEYNEQYILWAGPVTIRKYLKDGDPLLADFTDLREQQDGFEARGIKEQHVDVPYPFQHQF</sequence>
<accession>A0A1M5YQ81</accession>
<evidence type="ECO:0000256" key="3">
    <source>
        <dbReference type="SAM" id="MobiDB-lite"/>
    </source>
</evidence>
<feature type="compositionally biased region" description="Low complexity" evidence="3">
    <location>
        <begin position="106"/>
        <end position="130"/>
    </location>
</feature>
<feature type="chain" id="PRO_5013087530" evidence="4">
    <location>
        <begin position="20"/>
        <end position="338"/>
    </location>
</feature>
<dbReference type="AlphaFoldDB" id="A0A1M5YQ81"/>
<dbReference type="Proteomes" id="UP000184139">
    <property type="component" value="Unassembled WGS sequence"/>
</dbReference>
<dbReference type="Pfam" id="PF26521">
    <property type="entry name" value="MAFA_adhesin"/>
    <property type="match status" value="1"/>
</dbReference>
<dbReference type="PROSITE" id="PS51257">
    <property type="entry name" value="PROKAR_LIPOPROTEIN"/>
    <property type="match status" value="1"/>
</dbReference>
<gene>
    <name evidence="5" type="ORF">SAMN02745124_04275</name>
</gene>
<feature type="signal peptide" evidence="4">
    <location>
        <begin position="1"/>
        <end position="19"/>
    </location>
</feature>
<dbReference type="InterPro" id="IPR058802">
    <property type="entry name" value="MafA-like"/>
</dbReference>
<name>A0A1M5YQ81_9BACT</name>
<organism evidence="5 6">
    <name type="scientific">Desulfofustis glycolicus DSM 9705</name>
    <dbReference type="NCBI Taxonomy" id="1121409"/>
    <lineage>
        <taxon>Bacteria</taxon>
        <taxon>Pseudomonadati</taxon>
        <taxon>Thermodesulfobacteriota</taxon>
        <taxon>Desulfobulbia</taxon>
        <taxon>Desulfobulbales</taxon>
        <taxon>Desulfocapsaceae</taxon>
        <taxon>Desulfofustis</taxon>
    </lineage>
</organism>
<evidence type="ECO:0000313" key="5">
    <source>
        <dbReference type="EMBL" id="SHI13713.1"/>
    </source>
</evidence>
<keyword evidence="4" id="KW-0732">Signal</keyword>
<protein>
    <submittedName>
        <fullName evidence="5">Uncharacterized protein</fullName>
    </submittedName>
</protein>
<dbReference type="RefSeq" id="WP_073379273.1">
    <property type="nucleotide sequence ID" value="NZ_FQXS01000046.1"/>
</dbReference>
<dbReference type="STRING" id="1121409.SAMN02745124_04275"/>
<evidence type="ECO:0000256" key="1">
    <source>
        <dbReference type="ARBA" id="ARBA00022889"/>
    </source>
</evidence>
<feature type="region of interest" description="Disordered" evidence="3">
    <location>
        <begin position="106"/>
        <end position="175"/>
    </location>
</feature>
<feature type="compositionally biased region" description="Low complexity" evidence="3">
    <location>
        <begin position="139"/>
        <end position="150"/>
    </location>
</feature>
<reference evidence="5 6" key="1">
    <citation type="submission" date="2016-11" db="EMBL/GenBank/DDBJ databases">
        <authorList>
            <person name="Jaros S."/>
            <person name="Januszkiewicz K."/>
            <person name="Wedrychowicz H."/>
        </authorList>
    </citation>
    <scope>NUCLEOTIDE SEQUENCE [LARGE SCALE GENOMIC DNA]</scope>
    <source>
        <strain evidence="5 6">DSM 9705</strain>
    </source>
</reference>